<proteinExistence type="predicted"/>
<evidence type="ECO:0000313" key="1">
    <source>
        <dbReference type="EMBL" id="KAK5996071.1"/>
    </source>
</evidence>
<protein>
    <submittedName>
        <fullName evidence="1">Uncharacterized protein</fullName>
    </submittedName>
</protein>
<dbReference type="Proteomes" id="UP001338125">
    <property type="component" value="Unassembled WGS sequence"/>
</dbReference>
<gene>
    <name evidence="1" type="ORF">PT974_04498</name>
</gene>
<reference evidence="1 2" key="1">
    <citation type="submission" date="2024-01" db="EMBL/GenBank/DDBJ databases">
        <title>Complete genome of Cladobotryum mycophilum ATHUM6906.</title>
        <authorList>
            <person name="Christinaki A.C."/>
            <person name="Myridakis A.I."/>
            <person name="Kouvelis V.N."/>
        </authorList>
    </citation>
    <scope>NUCLEOTIDE SEQUENCE [LARGE SCALE GENOMIC DNA]</scope>
    <source>
        <strain evidence="1 2">ATHUM6906</strain>
    </source>
</reference>
<dbReference type="EMBL" id="JAVFKD010000004">
    <property type="protein sequence ID" value="KAK5996071.1"/>
    <property type="molecule type" value="Genomic_DNA"/>
</dbReference>
<comment type="caution">
    <text evidence="1">The sequence shown here is derived from an EMBL/GenBank/DDBJ whole genome shotgun (WGS) entry which is preliminary data.</text>
</comment>
<accession>A0ABR0SV66</accession>
<name>A0ABR0SV66_9HYPO</name>
<organism evidence="1 2">
    <name type="scientific">Cladobotryum mycophilum</name>
    <dbReference type="NCBI Taxonomy" id="491253"/>
    <lineage>
        <taxon>Eukaryota</taxon>
        <taxon>Fungi</taxon>
        <taxon>Dikarya</taxon>
        <taxon>Ascomycota</taxon>
        <taxon>Pezizomycotina</taxon>
        <taxon>Sordariomycetes</taxon>
        <taxon>Hypocreomycetidae</taxon>
        <taxon>Hypocreales</taxon>
        <taxon>Hypocreaceae</taxon>
        <taxon>Cladobotryum</taxon>
    </lineage>
</organism>
<sequence length="103" mass="11643">MLIRLRAFIKNSTHRRDWTTVETVTTYSAQPRTPIETLSIKLYLNHSIQFAAMTPSITTAMRMPTSPPTSHHQRYTLIPNNVLFATQNSKAARNSSTPTSPTK</sequence>
<evidence type="ECO:0000313" key="2">
    <source>
        <dbReference type="Proteomes" id="UP001338125"/>
    </source>
</evidence>
<keyword evidence="2" id="KW-1185">Reference proteome</keyword>